<keyword evidence="1" id="KW-0812">Transmembrane</keyword>
<keyword evidence="1" id="KW-0472">Membrane</keyword>
<evidence type="ECO:0000313" key="2">
    <source>
        <dbReference type="EMBL" id="OXU16270.1"/>
    </source>
</evidence>
<sequence>MIFSVKNVTVTMTWYKSDDDDLNKAYLRFPSYGSLLIRSSYFIYFHSFFIPSITLLIVFIIFSFGGHHFFRISNISTQMYL</sequence>
<evidence type="ECO:0000256" key="1">
    <source>
        <dbReference type="SAM" id="Phobius"/>
    </source>
</evidence>
<protein>
    <submittedName>
        <fullName evidence="2">Uncharacterized protein</fullName>
    </submittedName>
</protein>
<comment type="caution">
    <text evidence="2">The sequence shown here is derived from an EMBL/GenBank/DDBJ whole genome shotgun (WGS) entry which is preliminary data.</text>
</comment>
<keyword evidence="1" id="KW-1133">Transmembrane helix</keyword>
<proteinExistence type="predicted"/>
<evidence type="ECO:0000313" key="3">
    <source>
        <dbReference type="Proteomes" id="UP000215335"/>
    </source>
</evidence>
<feature type="transmembrane region" description="Helical" evidence="1">
    <location>
        <begin position="41"/>
        <end position="64"/>
    </location>
</feature>
<dbReference type="Proteomes" id="UP000215335">
    <property type="component" value="Unassembled WGS sequence"/>
</dbReference>
<gene>
    <name evidence="2" type="ORF">TSAR_004877</name>
</gene>
<dbReference type="AlphaFoldDB" id="A0A232ED53"/>
<accession>A0A232ED53</accession>
<keyword evidence="3" id="KW-1185">Reference proteome</keyword>
<dbReference type="EMBL" id="NNAY01008555">
    <property type="protein sequence ID" value="OXU16270.1"/>
    <property type="molecule type" value="Genomic_DNA"/>
</dbReference>
<organism evidence="2 3">
    <name type="scientific">Trichomalopsis sarcophagae</name>
    <dbReference type="NCBI Taxonomy" id="543379"/>
    <lineage>
        <taxon>Eukaryota</taxon>
        <taxon>Metazoa</taxon>
        <taxon>Ecdysozoa</taxon>
        <taxon>Arthropoda</taxon>
        <taxon>Hexapoda</taxon>
        <taxon>Insecta</taxon>
        <taxon>Pterygota</taxon>
        <taxon>Neoptera</taxon>
        <taxon>Endopterygota</taxon>
        <taxon>Hymenoptera</taxon>
        <taxon>Apocrita</taxon>
        <taxon>Proctotrupomorpha</taxon>
        <taxon>Chalcidoidea</taxon>
        <taxon>Pteromalidae</taxon>
        <taxon>Pteromalinae</taxon>
        <taxon>Trichomalopsis</taxon>
    </lineage>
</organism>
<reference evidence="2 3" key="1">
    <citation type="journal article" date="2017" name="Curr. Biol.">
        <title>The Evolution of Venom by Co-option of Single-Copy Genes.</title>
        <authorList>
            <person name="Martinson E.O."/>
            <person name="Mrinalini"/>
            <person name="Kelkar Y.D."/>
            <person name="Chang C.H."/>
            <person name="Werren J.H."/>
        </authorList>
    </citation>
    <scope>NUCLEOTIDE SEQUENCE [LARGE SCALE GENOMIC DNA]</scope>
    <source>
        <strain evidence="2 3">Alberta</strain>
        <tissue evidence="2">Whole body</tissue>
    </source>
</reference>
<name>A0A232ED53_9HYME</name>